<dbReference type="InterPro" id="IPR007529">
    <property type="entry name" value="Znf_HIT"/>
</dbReference>
<keyword evidence="1" id="KW-0863">Zinc-finger</keyword>
<dbReference type="Proteomes" id="UP000515125">
    <property type="component" value="Unplaced"/>
</dbReference>
<dbReference type="RefSeq" id="XP_026192350.1">
    <property type="nucleotide sequence ID" value="XM_026336565.1"/>
</dbReference>
<feature type="region of interest" description="Disordered" evidence="2">
    <location>
        <begin position="188"/>
        <end position="240"/>
    </location>
</feature>
<evidence type="ECO:0000259" key="3">
    <source>
        <dbReference type="PROSITE" id="PS51083"/>
    </source>
</evidence>
<evidence type="ECO:0000256" key="2">
    <source>
        <dbReference type="SAM" id="MobiDB-lite"/>
    </source>
</evidence>
<reference evidence="5" key="1">
    <citation type="submission" date="2025-08" db="UniProtKB">
        <authorList>
            <consortium name="RefSeq"/>
        </authorList>
    </citation>
    <scope>IDENTIFICATION</scope>
</reference>
<feature type="region of interest" description="Disordered" evidence="2">
    <location>
        <begin position="322"/>
        <end position="351"/>
    </location>
</feature>
<protein>
    <submittedName>
        <fullName evidence="5">Uncharacterized protein LOC34621208</fullName>
    </submittedName>
</protein>
<keyword evidence="1" id="KW-0479">Metal-binding</keyword>
<feature type="domain" description="HIT-type" evidence="3">
    <location>
        <begin position="109"/>
        <end position="142"/>
    </location>
</feature>
<keyword evidence="4" id="KW-1185">Reference proteome</keyword>
<dbReference type="GO" id="GO:0008270">
    <property type="term" value="F:zinc ion binding"/>
    <property type="evidence" value="ECO:0007669"/>
    <property type="project" value="UniProtKB-UniRule"/>
</dbReference>
<evidence type="ECO:0000256" key="1">
    <source>
        <dbReference type="PROSITE-ProRule" id="PRU00453"/>
    </source>
</evidence>
<feature type="compositionally biased region" description="Basic and acidic residues" evidence="2">
    <location>
        <begin position="322"/>
        <end position="331"/>
    </location>
</feature>
<gene>
    <name evidence="5" type="primary">LOC34621208</name>
</gene>
<feature type="region of interest" description="Disordered" evidence="2">
    <location>
        <begin position="1"/>
        <end position="35"/>
    </location>
</feature>
<proteinExistence type="predicted"/>
<dbReference type="PROSITE" id="PS51083">
    <property type="entry name" value="ZF_HIT"/>
    <property type="match status" value="1"/>
</dbReference>
<dbReference type="GeneID" id="34621208"/>
<name>A0A6P6RZ07_9EIME</name>
<accession>A0A6P6RZ07</accession>
<organism evidence="4 5">
    <name type="scientific">Cyclospora cayetanensis</name>
    <dbReference type="NCBI Taxonomy" id="88456"/>
    <lineage>
        <taxon>Eukaryota</taxon>
        <taxon>Sar</taxon>
        <taxon>Alveolata</taxon>
        <taxon>Apicomplexa</taxon>
        <taxon>Conoidasida</taxon>
        <taxon>Coccidia</taxon>
        <taxon>Eucoccidiorida</taxon>
        <taxon>Eimeriorina</taxon>
        <taxon>Eimeriidae</taxon>
        <taxon>Cyclospora</taxon>
    </lineage>
</organism>
<keyword evidence="1" id="KW-0862">Zinc</keyword>
<evidence type="ECO:0000313" key="5">
    <source>
        <dbReference type="RefSeq" id="XP_026192350.1"/>
    </source>
</evidence>
<feature type="compositionally biased region" description="Basic residues" evidence="2">
    <location>
        <begin position="229"/>
        <end position="240"/>
    </location>
</feature>
<dbReference type="AlphaFoldDB" id="A0A6P6RZ07"/>
<sequence length="351" mass="36977">MSIIGRAEPGASPDSPCRGPPTGVHRGQAFGEPGAAHGRGYRCRGNGNNTRTAWFNSGGPYLRLCGASQYPRGASVQRGSQRMPRGAPVGTVFRGAFPSRRGPSQKLVCGICGEGEGVYRFRCCRVSFCSCACYKEHTSRPCQYKGEQQPQQKVETATYCEASEQKGACEAPQTVEVESPASAATTGAVSQAAVAQADPSGDGRISLSSPDSAPLPPFPYSSVAEKSPSKRRAVQHTRGAVHHFPELSAAEEAAVRSVSSCPELQSASVRDAVSSVVTALSRGPFAALSVFEELLQDPSFAAFVHVLSEALHPDSVDAEKCASGASREERIVASNRNTQRCTGEQGPGRTD</sequence>
<evidence type="ECO:0000313" key="4">
    <source>
        <dbReference type="Proteomes" id="UP000515125"/>
    </source>
</evidence>